<comment type="similarity">
    <text evidence="6">Belongs to the Mediator complex subunit 21 family.</text>
</comment>
<feature type="compositionally biased region" description="Polar residues" evidence="8">
    <location>
        <begin position="33"/>
        <end position="43"/>
    </location>
</feature>
<proteinExistence type="inferred from homology"/>
<dbReference type="GO" id="GO:0006357">
    <property type="term" value="P:regulation of transcription by RNA polymerase II"/>
    <property type="evidence" value="ECO:0007669"/>
    <property type="project" value="TreeGrafter"/>
</dbReference>
<reference evidence="9" key="1">
    <citation type="submission" date="2023-03" db="EMBL/GenBank/DDBJ databases">
        <authorList>
            <person name="Steffen K."/>
            <person name="Cardenas P."/>
        </authorList>
    </citation>
    <scope>NUCLEOTIDE SEQUENCE</scope>
</reference>
<dbReference type="EMBL" id="CASHTH010000694">
    <property type="protein sequence ID" value="CAI8006546.1"/>
    <property type="molecule type" value="Genomic_DNA"/>
</dbReference>
<evidence type="ECO:0000256" key="5">
    <source>
        <dbReference type="ARBA" id="ARBA00023242"/>
    </source>
</evidence>
<comment type="caution">
    <text evidence="9">The sequence shown here is derived from an EMBL/GenBank/DDBJ whole genome shotgun (WGS) entry which is preliminary data.</text>
</comment>
<keyword evidence="7" id="KW-0175">Coiled coil</keyword>
<evidence type="ECO:0000256" key="6">
    <source>
        <dbReference type="RuleBase" id="RU366036"/>
    </source>
</evidence>
<dbReference type="InterPro" id="IPR037212">
    <property type="entry name" value="Med7/Med21-like"/>
</dbReference>
<gene>
    <name evidence="9" type="ORF">GBAR_LOCUS4777</name>
</gene>
<dbReference type="InterPro" id="IPR021384">
    <property type="entry name" value="Mediator_Med21"/>
</dbReference>
<dbReference type="PANTHER" id="PTHR13381">
    <property type="entry name" value="RNA POLYMERASE II HOLOENZYME COMPONENT SRB7"/>
    <property type="match status" value="1"/>
</dbReference>
<accession>A0AA35R9Y7</accession>
<dbReference type="Proteomes" id="UP001174909">
    <property type="component" value="Unassembled WGS sequence"/>
</dbReference>
<comment type="function">
    <text evidence="6">Component of the Mediator complex, a coactivator involved in the regulated transcription of nearly all RNA polymerase II-dependent genes. Mediator functions as a bridge to convey information from gene-specific regulatory proteins to the basal RNA polymerase II transcription machinery. Mediator is recruited to promoters by direct interactions with regulatory proteins and serves as a scaffold for the assembly of a functional preinitiation complex with RNA polymerase II and the general transcription factors.</text>
</comment>
<evidence type="ECO:0000256" key="7">
    <source>
        <dbReference type="SAM" id="Coils"/>
    </source>
</evidence>
<dbReference type="GO" id="GO:0003712">
    <property type="term" value="F:transcription coregulator activity"/>
    <property type="evidence" value="ECO:0007669"/>
    <property type="project" value="TreeGrafter"/>
</dbReference>
<comment type="subcellular location">
    <subcellularLocation>
        <location evidence="1 6">Nucleus</location>
    </subcellularLocation>
</comment>
<feature type="region of interest" description="Disordered" evidence="8">
    <location>
        <begin position="26"/>
        <end position="58"/>
    </location>
</feature>
<keyword evidence="2 6" id="KW-0805">Transcription regulation</keyword>
<evidence type="ECO:0000256" key="8">
    <source>
        <dbReference type="SAM" id="MobiDB-lite"/>
    </source>
</evidence>
<protein>
    <recommendedName>
        <fullName evidence="6">Mediator of RNA polymerase II transcription subunit 21</fullName>
    </recommendedName>
</protein>
<comment type="subunit">
    <text evidence="6">Component of the Mediator complex.</text>
</comment>
<evidence type="ECO:0000256" key="1">
    <source>
        <dbReference type="ARBA" id="ARBA00004123"/>
    </source>
</evidence>
<evidence type="ECO:0000256" key="4">
    <source>
        <dbReference type="ARBA" id="ARBA00023163"/>
    </source>
</evidence>
<keyword evidence="4 6" id="KW-0804">Transcription</keyword>
<dbReference type="AlphaFoldDB" id="A0AA35R9Y7"/>
<dbReference type="Pfam" id="PF11221">
    <property type="entry name" value="Med21"/>
    <property type="match status" value="1"/>
</dbReference>
<dbReference type="Gene3D" id="6.10.280.10">
    <property type="entry name" value="Mediator complex, subunit Med21"/>
    <property type="match status" value="1"/>
</dbReference>
<name>A0AA35R9Y7_GEOBA</name>
<dbReference type="SUPFAM" id="SSF140718">
    <property type="entry name" value="Mediator hinge subcomplex-like"/>
    <property type="match status" value="1"/>
</dbReference>
<evidence type="ECO:0000256" key="2">
    <source>
        <dbReference type="ARBA" id="ARBA00023015"/>
    </source>
</evidence>
<sequence>MADRLTQLQEAVNQLGEYFCSSVGVLQGAPEPAQQNGENPTDGTTREPGSEPTVPSSAENAALFASLISRTAQDIDVLIESLPSQAYTPKKQVESLQRLQSENQLAAEKLRKAVEKGEVLLEKIREALKEICDSQFGIENDTPPR</sequence>
<keyword evidence="10" id="KW-1185">Reference proteome</keyword>
<dbReference type="GO" id="GO:0016592">
    <property type="term" value="C:mediator complex"/>
    <property type="evidence" value="ECO:0007669"/>
    <property type="project" value="UniProtKB-UniRule"/>
</dbReference>
<organism evidence="9 10">
    <name type="scientific">Geodia barretti</name>
    <name type="common">Barrett's horny sponge</name>
    <dbReference type="NCBI Taxonomy" id="519541"/>
    <lineage>
        <taxon>Eukaryota</taxon>
        <taxon>Metazoa</taxon>
        <taxon>Porifera</taxon>
        <taxon>Demospongiae</taxon>
        <taxon>Heteroscleromorpha</taxon>
        <taxon>Tetractinellida</taxon>
        <taxon>Astrophorina</taxon>
        <taxon>Geodiidae</taxon>
        <taxon>Geodia</taxon>
    </lineage>
</organism>
<evidence type="ECO:0000256" key="3">
    <source>
        <dbReference type="ARBA" id="ARBA00023159"/>
    </source>
</evidence>
<keyword evidence="3 6" id="KW-0010">Activator</keyword>
<keyword evidence="5 6" id="KW-0539">Nucleus</keyword>
<dbReference type="PANTHER" id="PTHR13381:SF0">
    <property type="entry name" value="MEDIATOR OF RNA POLYMERASE II TRANSCRIPTION SUBUNIT 21"/>
    <property type="match status" value="1"/>
</dbReference>
<evidence type="ECO:0000313" key="9">
    <source>
        <dbReference type="EMBL" id="CAI8006546.1"/>
    </source>
</evidence>
<evidence type="ECO:0000313" key="10">
    <source>
        <dbReference type="Proteomes" id="UP001174909"/>
    </source>
</evidence>
<feature type="coiled-coil region" evidence="7">
    <location>
        <begin position="96"/>
        <end position="127"/>
    </location>
</feature>